<accession>C5L9G1</accession>
<sequence>MLFSAILSIGYSLSQDKNVSVDNDIPANHWAVLIAGSNTYKNYRHQADLCHAYQILRGNGVPKEHIITLSYNDVVNHRYNPFKGQLFNKPTGARPGVDVYKGCEIDYSGEEVTVKNLQGVLTGDKSLASGKVLESTENDYVFINFHAVVANVSFRVCLGDLFSVNWMENEDFLSATGYNETLEQQYDLVKNETTFSHVMQYGDTTFTNDSTQYFMGSRNGKFKLIGSDYAPGSDATVEHVFGEFFGRPKPQGMTVEEEVAREKERLRAIKQVSSVPSRMIPIHIKYSELREEEGKPSNYRRQLEVAKELLQTVEERIREIEEMMDRNEHLRLERDLAHS</sequence>
<dbReference type="Gene3D" id="3.40.50.1460">
    <property type="match status" value="2"/>
</dbReference>
<evidence type="ECO:0000256" key="1">
    <source>
        <dbReference type="ARBA" id="ARBA00009941"/>
    </source>
</evidence>
<dbReference type="GO" id="GO:0006624">
    <property type="term" value="P:vacuolar protein processing"/>
    <property type="evidence" value="ECO:0007669"/>
    <property type="project" value="TreeGrafter"/>
</dbReference>
<dbReference type="PANTHER" id="PTHR12000:SF42">
    <property type="entry name" value="LEGUMAIN"/>
    <property type="match status" value="1"/>
</dbReference>
<dbReference type="Pfam" id="PF01650">
    <property type="entry name" value="Peptidase_C13"/>
    <property type="match status" value="2"/>
</dbReference>
<organism evidence="4">
    <name type="scientific">Perkinsus marinus (strain ATCC 50983 / TXsc)</name>
    <dbReference type="NCBI Taxonomy" id="423536"/>
    <lineage>
        <taxon>Eukaryota</taxon>
        <taxon>Sar</taxon>
        <taxon>Alveolata</taxon>
        <taxon>Perkinsozoa</taxon>
        <taxon>Perkinsea</taxon>
        <taxon>Perkinsida</taxon>
        <taxon>Perkinsidae</taxon>
        <taxon>Perkinsus</taxon>
    </lineage>
</organism>
<gene>
    <name evidence="3" type="ORF">Pmar_PMAR024203</name>
</gene>
<comment type="similarity">
    <text evidence="1">Belongs to the peptidase C13 family.</text>
</comment>
<evidence type="ECO:0000313" key="4">
    <source>
        <dbReference type="Proteomes" id="UP000007800"/>
    </source>
</evidence>
<name>C5L9G1_PERM5</name>
<feature type="coiled-coil region" evidence="2">
    <location>
        <begin position="303"/>
        <end position="333"/>
    </location>
</feature>
<dbReference type="InterPro" id="IPR001096">
    <property type="entry name" value="Peptidase_C13"/>
</dbReference>
<dbReference type="GO" id="GO:0005773">
    <property type="term" value="C:vacuole"/>
    <property type="evidence" value="ECO:0007669"/>
    <property type="project" value="GOC"/>
</dbReference>
<reference evidence="3 4" key="1">
    <citation type="submission" date="2008-07" db="EMBL/GenBank/DDBJ databases">
        <authorList>
            <person name="El-Sayed N."/>
            <person name="Caler E."/>
            <person name="Inman J."/>
            <person name="Amedeo P."/>
            <person name="Hass B."/>
            <person name="Wortman J."/>
        </authorList>
    </citation>
    <scope>NUCLEOTIDE SEQUENCE [LARGE SCALE GENOMIC DNA]</scope>
    <source>
        <strain evidence="4">ATCC 50983 / TXsc</strain>
    </source>
</reference>
<dbReference type="RefSeq" id="XP_002774826.1">
    <property type="nucleotide sequence ID" value="XM_002774780.1"/>
</dbReference>
<dbReference type="GO" id="GO:0004197">
    <property type="term" value="F:cysteine-type endopeptidase activity"/>
    <property type="evidence" value="ECO:0007669"/>
    <property type="project" value="TreeGrafter"/>
</dbReference>
<dbReference type="MEROPS" id="C13.008"/>
<dbReference type="FunCoup" id="C5L9G1">
    <property type="interactions" value="329"/>
</dbReference>
<protein>
    <submittedName>
        <fullName evidence="3">Uncharacterized protein</fullName>
    </submittedName>
</protein>
<proteinExistence type="inferred from homology"/>
<keyword evidence="2" id="KW-0175">Coiled coil</keyword>
<dbReference type="GO" id="GO:0051603">
    <property type="term" value="P:proteolysis involved in protein catabolic process"/>
    <property type="evidence" value="ECO:0007669"/>
    <property type="project" value="TreeGrafter"/>
</dbReference>
<dbReference type="InParanoid" id="C5L9G1"/>
<dbReference type="OrthoDB" id="416370at2759"/>
<dbReference type="AlphaFoldDB" id="C5L9G1"/>
<evidence type="ECO:0000313" key="3">
    <source>
        <dbReference type="EMBL" id="EER06642.1"/>
    </source>
</evidence>
<dbReference type="GeneID" id="9056159"/>
<evidence type="ECO:0000256" key="2">
    <source>
        <dbReference type="SAM" id="Coils"/>
    </source>
</evidence>
<dbReference type="EMBL" id="GG680451">
    <property type="protein sequence ID" value="EER06642.1"/>
    <property type="molecule type" value="Genomic_DNA"/>
</dbReference>
<dbReference type="PRINTS" id="PR00776">
    <property type="entry name" value="HEMOGLOBNASE"/>
</dbReference>
<dbReference type="PANTHER" id="PTHR12000">
    <property type="entry name" value="HEMOGLOBINASE FAMILY MEMBER"/>
    <property type="match status" value="1"/>
</dbReference>
<keyword evidence="4" id="KW-1185">Reference proteome</keyword>
<dbReference type="Proteomes" id="UP000007800">
    <property type="component" value="Unassembled WGS sequence"/>
</dbReference>